<accession>A0ABR6EX76</accession>
<protein>
    <submittedName>
        <fullName evidence="2">Glycosyltransferase</fullName>
    </submittedName>
</protein>
<dbReference type="Gene3D" id="3.90.550.10">
    <property type="entry name" value="Spore Coat Polysaccharide Biosynthesis Protein SpsA, Chain A"/>
    <property type="match status" value="1"/>
</dbReference>
<dbReference type="CDD" id="cd06433">
    <property type="entry name" value="GT_2_WfgS_like"/>
    <property type="match status" value="1"/>
</dbReference>
<dbReference type="EMBL" id="WNXC01000004">
    <property type="protein sequence ID" value="MBB2149897.1"/>
    <property type="molecule type" value="Genomic_DNA"/>
</dbReference>
<dbReference type="InterPro" id="IPR001173">
    <property type="entry name" value="Glyco_trans_2-like"/>
</dbReference>
<gene>
    <name evidence="2" type="ORF">GM920_13425</name>
</gene>
<dbReference type="PANTHER" id="PTHR22916">
    <property type="entry name" value="GLYCOSYLTRANSFERASE"/>
    <property type="match status" value="1"/>
</dbReference>
<keyword evidence="3" id="KW-1185">Reference proteome</keyword>
<feature type="domain" description="Glycosyltransferase 2-like" evidence="1">
    <location>
        <begin position="7"/>
        <end position="118"/>
    </location>
</feature>
<reference evidence="2 3" key="1">
    <citation type="submission" date="2019-11" db="EMBL/GenBank/DDBJ databases">
        <title>Description of Pedobacter sp. LMG 31462T.</title>
        <authorList>
            <person name="Carlier A."/>
            <person name="Qi S."/>
            <person name="Vandamme P."/>
        </authorList>
    </citation>
    <scope>NUCLEOTIDE SEQUENCE [LARGE SCALE GENOMIC DNA]</scope>
    <source>
        <strain evidence="2 3">LMG 31462</strain>
    </source>
</reference>
<proteinExistence type="predicted"/>
<dbReference type="Proteomes" id="UP000636110">
    <property type="component" value="Unassembled WGS sequence"/>
</dbReference>
<sequence>MQNIKVSIITPSYNQGQFIEATINSVLNQTYKNIEYILLDACSTDHTGSVIERYKDRITKVICEKDKGQSDAINKGFKLATGELVAWINSDDILYPDAVERIVKAYLVNQDASIFYSSNYNVIDRDGLLLRESELKVPDREYLLRNKFDVLQPGSFYLTEKVRKVAYVDENIHYCMDLDLWLKLLTLGGIVDIEGTPTAAYREWELTKTSTGAEKFYKNIYDVLRKHGASLYDRSIRSVLTLYVKNVVRSKLKSS</sequence>
<dbReference type="Pfam" id="PF00535">
    <property type="entry name" value="Glycos_transf_2"/>
    <property type="match status" value="1"/>
</dbReference>
<evidence type="ECO:0000313" key="3">
    <source>
        <dbReference type="Proteomes" id="UP000636110"/>
    </source>
</evidence>
<dbReference type="PANTHER" id="PTHR22916:SF65">
    <property type="entry name" value="SLR1065 PROTEIN"/>
    <property type="match status" value="1"/>
</dbReference>
<name>A0ABR6EX76_9SPHI</name>
<evidence type="ECO:0000313" key="2">
    <source>
        <dbReference type="EMBL" id="MBB2149897.1"/>
    </source>
</evidence>
<comment type="caution">
    <text evidence="2">The sequence shown here is derived from an EMBL/GenBank/DDBJ whole genome shotgun (WGS) entry which is preliminary data.</text>
</comment>
<dbReference type="RefSeq" id="WP_182958121.1">
    <property type="nucleotide sequence ID" value="NZ_WNXC01000004.1"/>
</dbReference>
<evidence type="ECO:0000259" key="1">
    <source>
        <dbReference type="Pfam" id="PF00535"/>
    </source>
</evidence>
<dbReference type="InterPro" id="IPR029044">
    <property type="entry name" value="Nucleotide-diphossugar_trans"/>
</dbReference>
<dbReference type="SUPFAM" id="SSF53448">
    <property type="entry name" value="Nucleotide-diphospho-sugar transferases"/>
    <property type="match status" value="1"/>
</dbReference>
<organism evidence="2 3">
    <name type="scientific">Pedobacter gandavensis</name>
    <dbReference type="NCBI Taxonomy" id="2679963"/>
    <lineage>
        <taxon>Bacteria</taxon>
        <taxon>Pseudomonadati</taxon>
        <taxon>Bacteroidota</taxon>
        <taxon>Sphingobacteriia</taxon>
        <taxon>Sphingobacteriales</taxon>
        <taxon>Sphingobacteriaceae</taxon>
        <taxon>Pedobacter</taxon>
    </lineage>
</organism>